<gene>
    <name evidence="1" type="ORF">RRG08_036164</name>
</gene>
<dbReference type="Proteomes" id="UP001283361">
    <property type="component" value="Unassembled WGS sequence"/>
</dbReference>
<protein>
    <submittedName>
        <fullName evidence="1">Uncharacterized protein</fullName>
    </submittedName>
</protein>
<sequence>MDKTFWFHRTADVVGSLPVLTRFPSQIKEKRKGSRVCQKMYAQCCSNAGTLVPSLREENNLFLLEFHWRNANNLLGFRHCGSFAPTTLWVIPVPLALSHSCPTEKNKTQTSIYFRLVTSVRKSSRSPL</sequence>
<keyword evidence="2" id="KW-1185">Reference proteome</keyword>
<evidence type="ECO:0000313" key="2">
    <source>
        <dbReference type="Proteomes" id="UP001283361"/>
    </source>
</evidence>
<dbReference type="AlphaFoldDB" id="A0AAE0XEA6"/>
<reference evidence="1" key="1">
    <citation type="journal article" date="2023" name="G3 (Bethesda)">
        <title>A reference genome for the long-term kleptoplast-retaining sea slug Elysia crispata morphotype clarki.</title>
        <authorList>
            <person name="Eastman K.E."/>
            <person name="Pendleton A.L."/>
            <person name="Shaikh M.A."/>
            <person name="Suttiyut T."/>
            <person name="Ogas R."/>
            <person name="Tomko P."/>
            <person name="Gavelis G."/>
            <person name="Widhalm J.R."/>
            <person name="Wisecaver J.H."/>
        </authorList>
    </citation>
    <scope>NUCLEOTIDE SEQUENCE</scope>
    <source>
        <strain evidence="1">ECLA1</strain>
    </source>
</reference>
<accession>A0AAE0XEA6</accession>
<organism evidence="1 2">
    <name type="scientific">Elysia crispata</name>
    <name type="common">lettuce slug</name>
    <dbReference type="NCBI Taxonomy" id="231223"/>
    <lineage>
        <taxon>Eukaryota</taxon>
        <taxon>Metazoa</taxon>
        <taxon>Spiralia</taxon>
        <taxon>Lophotrochozoa</taxon>
        <taxon>Mollusca</taxon>
        <taxon>Gastropoda</taxon>
        <taxon>Heterobranchia</taxon>
        <taxon>Euthyneura</taxon>
        <taxon>Panpulmonata</taxon>
        <taxon>Sacoglossa</taxon>
        <taxon>Placobranchoidea</taxon>
        <taxon>Plakobranchidae</taxon>
        <taxon>Elysia</taxon>
    </lineage>
</organism>
<proteinExistence type="predicted"/>
<name>A0AAE0XEA6_9GAST</name>
<dbReference type="EMBL" id="JAWDGP010008094">
    <property type="protein sequence ID" value="KAK3691360.1"/>
    <property type="molecule type" value="Genomic_DNA"/>
</dbReference>
<evidence type="ECO:0000313" key="1">
    <source>
        <dbReference type="EMBL" id="KAK3691360.1"/>
    </source>
</evidence>
<comment type="caution">
    <text evidence="1">The sequence shown here is derived from an EMBL/GenBank/DDBJ whole genome shotgun (WGS) entry which is preliminary data.</text>
</comment>